<dbReference type="AlphaFoldDB" id="A0A0R3R3D5"/>
<feature type="region of interest" description="Disordered" evidence="1">
    <location>
        <begin position="66"/>
        <end position="91"/>
    </location>
</feature>
<gene>
    <name evidence="2" type="ORF">BTMF_LOCUS12521</name>
</gene>
<evidence type="ECO:0000313" key="3">
    <source>
        <dbReference type="Proteomes" id="UP000280834"/>
    </source>
</evidence>
<keyword evidence="3" id="KW-1185">Reference proteome</keyword>
<evidence type="ECO:0000256" key="1">
    <source>
        <dbReference type="SAM" id="MobiDB-lite"/>
    </source>
</evidence>
<dbReference type="Proteomes" id="UP000280834">
    <property type="component" value="Unassembled WGS sequence"/>
</dbReference>
<feature type="compositionally biased region" description="Basic and acidic residues" evidence="1">
    <location>
        <begin position="81"/>
        <end position="91"/>
    </location>
</feature>
<proteinExistence type="predicted"/>
<reference evidence="4" key="1">
    <citation type="submission" date="2017-02" db="UniProtKB">
        <authorList>
            <consortium name="WormBaseParasite"/>
        </authorList>
    </citation>
    <scope>IDENTIFICATION</scope>
</reference>
<accession>A0A0R3R3D5</accession>
<evidence type="ECO:0000313" key="4">
    <source>
        <dbReference type="WBParaSite" id="BTMF_0001452501-mRNA-1"/>
    </source>
</evidence>
<reference evidence="2 3" key="2">
    <citation type="submission" date="2018-11" db="EMBL/GenBank/DDBJ databases">
        <authorList>
            <consortium name="Pathogen Informatics"/>
        </authorList>
    </citation>
    <scope>NUCLEOTIDE SEQUENCE [LARGE SCALE GENOMIC DNA]</scope>
</reference>
<evidence type="ECO:0000313" key="2">
    <source>
        <dbReference type="EMBL" id="VDO42925.1"/>
    </source>
</evidence>
<organism evidence="4">
    <name type="scientific">Brugia timori</name>
    <dbReference type="NCBI Taxonomy" id="42155"/>
    <lineage>
        <taxon>Eukaryota</taxon>
        <taxon>Metazoa</taxon>
        <taxon>Ecdysozoa</taxon>
        <taxon>Nematoda</taxon>
        <taxon>Chromadorea</taxon>
        <taxon>Rhabditida</taxon>
        <taxon>Spirurina</taxon>
        <taxon>Spiruromorpha</taxon>
        <taxon>Filarioidea</taxon>
        <taxon>Onchocercidae</taxon>
        <taxon>Brugia</taxon>
    </lineage>
</organism>
<dbReference type="WBParaSite" id="BTMF_0001452501-mRNA-1">
    <property type="protein sequence ID" value="BTMF_0001452501-mRNA-1"/>
    <property type="gene ID" value="BTMF_0001452501"/>
</dbReference>
<protein>
    <submittedName>
        <fullName evidence="4">DUF772 domain-containing protein</fullName>
    </submittedName>
</protein>
<sequence length="91" mass="9963">MHRTPWESWGMSRVLRLCIGHLAAYRMLDDGSRLSREAHVRFCEGLGVRFPRPTHPLRPDVARLAVPGGGAGPLRPQGRGMVHEADAGQGA</sequence>
<name>A0A0R3R3D5_9BILA</name>
<dbReference type="EMBL" id="UZAG01019238">
    <property type="protein sequence ID" value="VDO42925.1"/>
    <property type="molecule type" value="Genomic_DNA"/>
</dbReference>